<protein>
    <submittedName>
        <fullName evidence="1">(rape) hypothetical protein</fullName>
    </submittedName>
</protein>
<organism evidence="1">
    <name type="scientific">Brassica napus</name>
    <name type="common">Rape</name>
    <dbReference type="NCBI Taxonomy" id="3708"/>
    <lineage>
        <taxon>Eukaryota</taxon>
        <taxon>Viridiplantae</taxon>
        <taxon>Streptophyta</taxon>
        <taxon>Embryophyta</taxon>
        <taxon>Tracheophyta</taxon>
        <taxon>Spermatophyta</taxon>
        <taxon>Magnoliopsida</taxon>
        <taxon>eudicotyledons</taxon>
        <taxon>Gunneridae</taxon>
        <taxon>Pentapetalae</taxon>
        <taxon>rosids</taxon>
        <taxon>malvids</taxon>
        <taxon>Brassicales</taxon>
        <taxon>Brassicaceae</taxon>
        <taxon>Brassiceae</taxon>
        <taxon>Brassica</taxon>
    </lineage>
</organism>
<dbReference type="PANTHER" id="PTHR32278">
    <property type="entry name" value="F-BOX DOMAIN-CONTAINING PROTEIN"/>
    <property type="match status" value="1"/>
</dbReference>
<dbReference type="Proteomes" id="UP001295469">
    <property type="component" value="Chromosome C05"/>
</dbReference>
<reference evidence="1" key="1">
    <citation type="submission" date="2021-01" db="EMBL/GenBank/DDBJ databases">
        <authorList>
            <consortium name="Genoscope - CEA"/>
            <person name="William W."/>
        </authorList>
    </citation>
    <scope>NUCLEOTIDE SEQUENCE</scope>
</reference>
<dbReference type="InterPro" id="IPR025886">
    <property type="entry name" value="PP2-like"/>
</dbReference>
<dbReference type="Pfam" id="PF14299">
    <property type="entry name" value="PP2"/>
    <property type="match status" value="1"/>
</dbReference>
<accession>A0A816KUZ8</accession>
<dbReference type="AlphaFoldDB" id="A0A816KUZ8"/>
<dbReference type="OMA" id="EVEMNFK"/>
<dbReference type="EMBL" id="HG994369">
    <property type="protein sequence ID" value="CAF1924355.1"/>
    <property type="molecule type" value="Genomic_DNA"/>
</dbReference>
<gene>
    <name evidence="1" type="ORF">DARMORV10_C05P07160.1</name>
</gene>
<dbReference type="PANTHER" id="PTHR32278:SF122">
    <property type="entry name" value="F-BOX PROTEIN PP2-B15"/>
    <property type="match status" value="1"/>
</dbReference>
<sequence>MERMAKKDEIIGTHRKELKMREDGWMEIELGKFETGREGEEEEEVVMSLTKVKGYQLKGGIIIDGVEVRPKPQK</sequence>
<dbReference type="Gramene" id="CDX95005">
    <property type="protein sequence ID" value="CDX95005"/>
    <property type="gene ID" value="GSBRNA2T00100516001"/>
</dbReference>
<evidence type="ECO:0000313" key="1">
    <source>
        <dbReference type="EMBL" id="CAF1924355.1"/>
    </source>
</evidence>
<name>A0A816KUZ8_BRANA</name>
<proteinExistence type="predicted"/>